<evidence type="ECO:0000313" key="1">
    <source>
        <dbReference type="EMBL" id="SPD05429.1"/>
    </source>
</evidence>
<protein>
    <submittedName>
        <fullName evidence="1">Uncharacterized protein</fullName>
    </submittedName>
</protein>
<sequence length="81" mass="9138">MVAQARAHRFLAIESMSTSTPVLVGTGSKEGSIADRFSSAYDLGRVLESHRAALELTDLINRSHWVRIWVGRERAEKEQRE</sequence>
<dbReference type="AlphaFoldDB" id="A0A2N9H1C6"/>
<dbReference type="EMBL" id="OIVN01002661">
    <property type="protein sequence ID" value="SPD05429.1"/>
    <property type="molecule type" value="Genomic_DNA"/>
</dbReference>
<accession>A0A2N9H1C6</accession>
<gene>
    <name evidence="1" type="ORF">FSB_LOCUS33311</name>
</gene>
<proteinExistence type="predicted"/>
<name>A0A2N9H1C6_FAGSY</name>
<organism evidence="1">
    <name type="scientific">Fagus sylvatica</name>
    <name type="common">Beechnut</name>
    <dbReference type="NCBI Taxonomy" id="28930"/>
    <lineage>
        <taxon>Eukaryota</taxon>
        <taxon>Viridiplantae</taxon>
        <taxon>Streptophyta</taxon>
        <taxon>Embryophyta</taxon>
        <taxon>Tracheophyta</taxon>
        <taxon>Spermatophyta</taxon>
        <taxon>Magnoliopsida</taxon>
        <taxon>eudicotyledons</taxon>
        <taxon>Gunneridae</taxon>
        <taxon>Pentapetalae</taxon>
        <taxon>rosids</taxon>
        <taxon>fabids</taxon>
        <taxon>Fagales</taxon>
        <taxon>Fagaceae</taxon>
        <taxon>Fagus</taxon>
    </lineage>
</organism>
<reference evidence="1" key="1">
    <citation type="submission" date="2018-02" db="EMBL/GenBank/DDBJ databases">
        <authorList>
            <person name="Cohen D.B."/>
            <person name="Kent A.D."/>
        </authorList>
    </citation>
    <scope>NUCLEOTIDE SEQUENCE</scope>
</reference>